<proteinExistence type="predicted"/>
<dbReference type="AlphaFoldDB" id="A0A9P9JIR0"/>
<dbReference type="PANTHER" id="PTHR43472">
    <property type="entry name" value="PHOSPHORIBOSYLAMINE--GLYCINE LIGASE"/>
    <property type="match status" value="1"/>
</dbReference>
<dbReference type="Gene3D" id="3.30.470.20">
    <property type="entry name" value="ATP-grasp fold, B domain"/>
    <property type="match status" value="1"/>
</dbReference>
<organism evidence="6 7">
    <name type="scientific">Dactylonectria estremocensis</name>
    <dbReference type="NCBI Taxonomy" id="1079267"/>
    <lineage>
        <taxon>Eukaryota</taxon>
        <taxon>Fungi</taxon>
        <taxon>Dikarya</taxon>
        <taxon>Ascomycota</taxon>
        <taxon>Pezizomycotina</taxon>
        <taxon>Sordariomycetes</taxon>
        <taxon>Hypocreomycetidae</taxon>
        <taxon>Hypocreales</taxon>
        <taxon>Nectriaceae</taxon>
        <taxon>Dactylonectria</taxon>
    </lineage>
</organism>
<sequence length="109" mass="11894">MRSSSRSSCQGMRSASSHSSTVMISSPLPPGQDHKSIFDGSRGPNTGGMGVYGPTDSVFREWIWKINRDNLAPTIQGPESDGHPFRGMLFTGVMITPTGSRVQRPIWRS</sequence>
<evidence type="ECO:0000256" key="4">
    <source>
        <dbReference type="SAM" id="MobiDB-lite"/>
    </source>
</evidence>
<keyword evidence="1" id="KW-0436">Ligase</keyword>
<accession>A0A9P9JIR0</accession>
<dbReference type="Proteomes" id="UP000717696">
    <property type="component" value="Unassembled WGS sequence"/>
</dbReference>
<evidence type="ECO:0000256" key="3">
    <source>
        <dbReference type="ARBA" id="ARBA00022840"/>
    </source>
</evidence>
<keyword evidence="7" id="KW-1185">Reference proteome</keyword>
<evidence type="ECO:0000313" key="6">
    <source>
        <dbReference type="EMBL" id="KAH7163087.1"/>
    </source>
</evidence>
<comment type="caution">
    <text evidence="6">The sequence shown here is derived from an EMBL/GenBank/DDBJ whole genome shotgun (WGS) entry which is preliminary data.</text>
</comment>
<dbReference type="GO" id="GO:0004637">
    <property type="term" value="F:phosphoribosylamine-glycine ligase activity"/>
    <property type="evidence" value="ECO:0007669"/>
    <property type="project" value="InterPro"/>
</dbReference>
<dbReference type="Pfam" id="PF01071">
    <property type="entry name" value="GARS_A"/>
    <property type="match status" value="1"/>
</dbReference>
<dbReference type="InterPro" id="IPR020561">
    <property type="entry name" value="PRibGlycinamid_synth_ATP-grasp"/>
</dbReference>
<dbReference type="SUPFAM" id="SSF56059">
    <property type="entry name" value="Glutathione synthetase ATP-binding domain-like"/>
    <property type="match status" value="1"/>
</dbReference>
<feature type="region of interest" description="Disordered" evidence="4">
    <location>
        <begin position="1"/>
        <end position="52"/>
    </location>
</feature>
<feature type="domain" description="Phosphoribosylglycinamide synthetase ATP-grasp (A)" evidence="5">
    <location>
        <begin position="26"/>
        <end position="102"/>
    </location>
</feature>
<dbReference type="PANTHER" id="PTHR43472:SF1">
    <property type="entry name" value="PHOSPHORIBOSYLAMINE--GLYCINE LIGASE, CHLOROPLASTIC"/>
    <property type="match status" value="1"/>
</dbReference>
<evidence type="ECO:0000313" key="7">
    <source>
        <dbReference type="Proteomes" id="UP000717696"/>
    </source>
</evidence>
<keyword evidence="2" id="KW-0547">Nucleotide-binding</keyword>
<reference evidence="6" key="1">
    <citation type="journal article" date="2021" name="Nat. Commun.">
        <title>Genetic determinants of endophytism in the Arabidopsis root mycobiome.</title>
        <authorList>
            <person name="Mesny F."/>
            <person name="Miyauchi S."/>
            <person name="Thiergart T."/>
            <person name="Pickel B."/>
            <person name="Atanasova L."/>
            <person name="Karlsson M."/>
            <person name="Huettel B."/>
            <person name="Barry K.W."/>
            <person name="Haridas S."/>
            <person name="Chen C."/>
            <person name="Bauer D."/>
            <person name="Andreopoulos W."/>
            <person name="Pangilinan J."/>
            <person name="LaButti K."/>
            <person name="Riley R."/>
            <person name="Lipzen A."/>
            <person name="Clum A."/>
            <person name="Drula E."/>
            <person name="Henrissat B."/>
            <person name="Kohler A."/>
            <person name="Grigoriev I.V."/>
            <person name="Martin F.M."/>
            <person name="Hacquard S."/>
        </authorList>
    </citation>
    <scope>NUCLEOTIDE SEQUENCE</scope>
    <source>
        <strain evidence="6">MPI-CAGE-AT-0021</strain>
    </source>
</reference>
<gene>
    <name evidence="6" type="ORF">B0J13DRAFT_29422</name>
</gene>
<dbReference type="SMART" id="SM01209">
    <property type="entry name" value="GARS_A"/>
    <property type="match status" value="1"/>
</dbReference>
<name>A0A9P9JIR0_9HYPO</name>
<dbReference type="GO" id="GO:0009113">
    <property type="term" value="P:purine nucleobase biosynthetic process"/>
    <property type="evidence" value="ECO:0007669"/>
    <property type="project" value="InterPro"/>
</dbReference>
<evidence type="ECO:0000256" key="1">
    <source>
        <dbReference type="ARBA" id="ARBA00022598"/>
    </source>
</evidence>
<dbReference type="EMBL" id="JAGMUU010000001">
    <property type="protein sequence ID" value="KAH7163087.1"/>
    <property type="molecule type" value="Genomic_DNA"/>
</dbReference>
<dbReference type="InterPro" id="IPR000115">
    <property type="entry name" value="PRibGlycinamide_synth"/>
</dbReference>
<protein>
    <submittedName>
        <fullName evidence="6">Phosphoribosylglycinamide synthetase</fullName>
    </submittedName>
</protein>
<evidence type="ECO:0000259" key="5">
    <source>
        <dbReference type="Pfam" id="PF01071"/>
    </source>
</evidence>
<keyword evidence="3" id="KW-0067">ATP-binding</keyword>
<dbReference type="GO" id="GO:0005524">
    <property type="term" value="F:ATP binding"/>
    <property type="evidence" value="ECO:0007669"/>
    <property type="project" value="UniProtKB-KW"/>
</dbReference>
<evidence type="ECO:0000256" key="2">
    <source>
        <dbReference type="ARBA" id="ARBA00022741"/>
    </source>
</evidence>
<feature type="compositionally biased region" description="Low complexity" evidence="4">
    <location>
        <begin position="1"/>
        <end position="17"/>
    </location>
</feature>
<dbReference type="OrthoDB" id="2018833at2759"/>